<evidence type="ECO:0000313" key="1">
    <source>
        <dbReference type="EMBL" id="SHJ01695.1"/>
    </source>
</evidence>
<organism evidence="1 2">
    <name type="scientific">Wenxinia saemankumensis</name>
    <dbReference type="NCBI Taxonomy" id="1447782"/>
    <lineage>
        <taxon>Bacteria</taxon>
        <taxon>Pseudomonadati</taxon>
        <taxon>Pseudomonadota</taxon>
        <taxon>Alphaproteobacteria</taxon>
        <taxon>Rhodobacterales</taxon>
        <taxon>Roseobacteraceae</taxon>
        <taxon>Wenxinia</taxon>
    </lineage>
</organism>
<dbReference type="Gene3D" id="1.25.40.380">
    <property type="entry name" value="Protein of unknown function DUF1810"/>
    <property type="match status" value="1"/>
</dbReference>
<evidence type="ECO:0000313" key="2">
    <source>
        <dbReference type="Proteomes" id="UP000184292"/>
    </source>
</evidence>
<reference evidence="1 2" key="1">
    <citation type="submission" date="2016-11" db="EMBL/GenBank/DDBJ databases">
        <authorList>
            <person name="Jaros S."/>
            <person name="Januszkiewicz K."/>
            <person name="Wedrychowicz H."/>
        </authorList>
    </citation>
    <scope>NUCLEOTIDE SEQUENCE [LARGE SCALE GENOMIC DNA]</scope>
    <source>
        <strain evidence="1 2">DSM 100565</strain>
    </source>
</reference>
<dbReference type="AlphaFoldDB" id="A0A1M6FVF6"/>
<sequence>MAALHEFVAAQDRVWPQVTAELRAGRKTGHWIWFVFPQLAALGRSGTARHFGLADLAEATSYLADPVLRARLEEAAALLLAHEGADPASILGGVDAMKVRSSMTLFEAVPGAPPVVAQVLDRLYGGARDPLTLERL</sequence>
<proteinExistence type="predicted"/>
<dbReference type="STRING" id="1447782.SAMN05444417_2525"/>
<dbReference type="OrthoDB" id="9801870at2"/>
<dbReference type="InterPro" id="IPR014937">
    <property type="entry name" value="DUF1810"/>
</dbReference>
<accession>A0A1M6FVF6</accession>
<dbReference type="Pfam" id="PF08837">
    <property type="entry name" value="DUF1810"/>
    <property type="match status" value="1"/>
</dbReference>
<dbReference type="InterPro" id="IPR036287">
    <property type="entry name" value="Rv1873-like_sf"/>
</dbReference>
<dbReference type="RefSeq" id="WP_073331051.1">
    <property type="nucleotide sequence ID" value="NZ_FQYO01000004.1"/>
</dbReference>
<dbReference type="Proteomes" id="UP000184292">
    <property type="component" value="Unassembled WGS sequence"/>
</dbReference>
<dbReference type="SUPFAM" id="SSF140736">
    <property type="entry name" value="Rv1873-like"/>
    <property type="match status" value="1"/>
</dbReference>
<name>A0A1M6FVF6_9RHOB</name>
<dbReference type="EMBL" id="FQYO01000004">
    <property type="protein sequence ID" value="SHJ01695.1"/>
    <property type="molecule type" value="Genomic_DNA"/>
</dbReference>
<gene>
    <name evidence="1" type="ORF">SAMN05444417_2525</name>
</gene>
<protein>
    <submittedName>
        <fullName evidence="1">Uncharacterized protein, DUF1810 family</fullName>
    </submittedName>
</protein>
<keyword evidence="2" id="KW-1185">Reference proteome</keyword>